<keyword evidence="1" id="KW-0597">Phosphoprotein</keyword>
<protein>
    <submittedName>
        <fullName evidence="5">LytTR family DNA-binding domain-containing protein</fullName>
    </submittedName>
</protein>
<evidence type="ECO:0000256" key="1">
    <source>
        <dbReference type="PROSITE-ProRule" id="PRU00169"/>
    </source>
</evidence>
<evidence type="ECO:0000313" key="4">
    <source>
        <dbReference type="EMBL" id="XBG61291.1"/>
    </source>
</evidence>
<dbReference type="SMART" id="SM00448">
    <property type="entry name" value="REC"/>
    <property type="match status" value="1"/>
</dbReference>
<reference evidence="5" key="1">
    <citation type="submission" date="2024-05" db="EMBL/GenBank/DDBJ databases">
        <title>Pontimicrobium maritimus sp. nov., isolated form sea water.</title>
        <authorList>
            <person name="Muhammad N."/>
            <person name="Vuong T.Q."/>
            <person name="Han H.L."/>
            <person name="Kim S.-G."/>
        </authorList>
    </citation>
    <scope>NUCLEOTIDE SEQUENCE</scope>
    <source>
        <strain evidence="5">SW4</strain>
    </source>
</reference>
<feature type="domain" description="HTH LytTR-type" evidence="3">
    <location>
        <begin position="132"/>
        <end position="230"/>
    </location>
</feature>
<dbReference type="Gene3D" id="2.40.50.1020">
    <property type="entry name" value="LytTr DNA-binding domain"/>
    <property type="match status" value="1"/>
</dbReference>
<sequence length="231" mass="26559">MNCIIIEDEIPAQKVLQSFIGKIPYLTLQNTFKAAIEANGYLNSNTVDIIFLDVNLPDISGIDFIKTVKNPPAIIMTTAYSEYAANSFELESIVDYLVKPFSFDRFLKAINRVKIKSEIATDTTHEDEKKSIFINVDKTHHKIILDDIIYIESDRNYLTVITTTQKLTYIDSLKNWTEKLCDEQFVQVHKSFIINSKKVDKVSGNIVFINNLQIPVGRTYKQELLRQLKIM</sequence>
<dbReference type="SMART" id="SM00850">
    <property type="entry name" value="LytTR"/>
    <property type="match status" value="1"/>
</dbReference>
<organism evidence="5">
    <name type="scientific">Pontimicrobium sp. SW4</name>
    <dbReference type="NCBI Taxonomy" id="3153519"/>
    <lineage>
        <taxon>Bacteria</taxon>
        <taxon>Pseudomonadati</taxon>
        <taxon>Bacteroidota</taxon>
        <taxon>Flavobacteriia</taxon>
        <taxon>Flavobacteriales</taxon>
        <taxon>Flavobacteriaceae</taxon>
        <taxon>Pontimicrobium</taxon>
    </lineage>
</organism>
<dbReference type="PROSITE" id="PS50110">
    <property type="entry name" value="RESPONSE_REGULATORY"/>
    <property type="match status" value="1"/>
</dbReference>
<dbReference type="EMBL" id="CP157199">
    <property type="protein sequence ID" value="XBG61291.1"/>
    <property type="molecule type" value="Genomic_DNA"/>
</dbReference>
<dbReference type="GO" id="GO:0000156">
    <property type="term" value="F:phosphorelay response regulator activity"/>
    <property type="evidence" value="ECO:0007669"/>
    <property type="project" value="InterPro"/>
</dbReference>
<dbReference type="PROSITE" id="PS50930">
    <property type="entry name" value="HTH_LYTTR"/>
    <property type="match status" value="1"/>
</dbReference>
<dbReference type="InterPro" id="IPR046947">
    <property type="entry name" value="LytR-like"/>
</dbReference>
<dbReference type="GO" id="GO:0003677">
    <property type="term" value="F:DNA binding"/>
    <property type="evidence" value="ECO:0007669"/>
    <property type="project" value="UniProtKB-KW"/>
</dbReference>
<name>A0AAU7BT86_9FLAO</name>
<dbReference type="RefSeq" id="WP_347923741.1">
    <property type="nucleotide sequence ID" value="NZ_CP157199.1"/>
</dbReference>
<dbReference type="SUPFAM" id="SSF52172">
    <property type="entry name" value="CheY-like"/>
    <property type="match status" value="1"/>
</dbReference>
<proteinExistence type="predicted"/>
<dbReference type="EMBL" id="CP157199">
    <property type="protein sequence ID" value="XBG61314.1"/>
    <property type="molecule type" value="Genomic_DNA"/>
</dbReference>
<dbReference type="InterPro" id="IPR007492">
    <property type="entry name" value="LytTR_DNA-bd_dom"/>
</dbReference>
<accession>A0AAU7BT86</accession>
<evidence type="ECO:0000259" key="2">
    <source>
        <dbReference type="PROSITE" id="PS50110"/>
    </source>
</evidence>
<evidence type="ECO:0000313" key="5">
    <source>
        <dbReference type="EMBL" id="XBG61314.1"/>
    </source>
</evidence>
<dbReference type="PANTHER" id="PTHR37299">
    <property type="entry name" value="TRANSCRIPTIONAL REGULATOR-RELATED"/>
    <property type="match status" value="1"/>
</dbReference>
<evidence type="ECO:0000259" key="3">
    <source>
        <dbReference type="PROSITE" id="PS50930"/>
    </source>
</evidence>
<dbReference type="InterPro" id="IPR011006">
    <property type="entry name" value="CheY-like_superfamily"/>
</dbReference>
<feature type="modified residue" description="4-aspartylphosphate" evidence="1">
    <location>
        <position position="53"/>
    </location>
</feature>
<dbReference type="InterPro" id="IPR001789">
    <property type="entry name" value="Sig_transdc_resp-reg_receiver"/>
</dbReference>
<dbReference type="Pfam" id="PF00072">
    <property type="entry name" value="Response_reg"/>
    <property type="match status" value="1"/>
</dbReference>
<dbReference type="AlphaFoldDB" id="A0AAU7BT86"/>
<gene>
    <name evidence="5" type="ORF">ABGB03_00060</name>
    <name evidence="4" type="ORF">ABGB03_15665</name>
</gene>
<feature type="domain" description="Response regulatory" evidence="2">
    <location>
        <begin position="2"/>
        <end position="114"/>
    </location>
</feature>
<dbReference type="Pfam" id="PF04397">
    <property type="entry name" value="LytTR"/>
    <property type="match status" value="1"/>
</dbReference>
<dbReference type="Gene3D" id="3.40.50.2300">
    <property type="match status" value="1"/>
</dbReference>
<keyword evidence="5" id="KW-0238">DNA-binding</keyword>
<dbReference type="PANTHER" id="PTHR37299:SF1">
    <property type="entry name" value="STAGE 0 SPORULATION PROTEIN A HOMOLOG"/>
    <property type="match status" value="1"/>
</dbReference>